<comment type="caution">
    <text evidence="1">The sequence shown here is derived from an EMBL/GenBank/DDBJ whole genome shotgun (WGS) entry which is preliminary data.</text>
</comment>
<evidence type="ECO:0000313" key="1">
    <source>
        <dbReference type="EMBL" id="KYG25524.1"/>
    </source>
</evidence>
<dbReference type="EMBL" id="LTAO01000040">
    <property type="protein sequence ID" value="KYG25524.1"/>
    <property type="molecule type" value="Genomic_DNA"/>
</dbReference>
<gene>
    <name evidence="1" type="ORF">AZF04_13615</name>
</gene>
<dbReference type="AlphaFoldDB" id="A0A162CLZ9"/>
<evidence type="ECO:0000313" key="2">
    <source>
        <dbReference type="Proteomes" id="UP000075806"/>
    </source>
</evidence>
<organism evidence="1 2">
    <name type="scientific">Alkalihalobacillus trypoxylicola</name>
    <dbReference type="NCBI Taxonomy" id="519424"/>
    <lineage>
        <taxon>Bacteria</taxon>
        <taxon>Bacillati</taxon>
        <taxon>Bacillota</taxon>
        <taxon>Bacilli</taxon>
        <taxon>Bacillales</taxon>
        <taxon>Bacillaceae</taxon>
        <taxon>Alkalihalobacillus</taxon>
    </lineage>
</organism>
<dbReference type="RefSeq" id="WP_061950297.1">
    <property type="nucleotide sequence ID" value="NZ_LTAO01000040.1"/>
</dbReference>
<sequence>MNITECKQVLESKKMDDLLELLEDAESGQLEELELAESVGLCYDKQLNEQLIALLKELGVQIIYLKDDE</sequence>
<name>A0A162CLZ9_9BACI</name>
<dbReference type="OrthoDB" id="2973066at2"/>
<proteinExistence type="predicted"/>
<keyword evidence="2" id="KW-1185">Reference proteome</keyword>
<protein>
    <submittedName>
        <fullName evidence="1">Uncharacterized protein</fullName>
    </submittedName>
</protein>
<reference evidence="1" key="1">
    <citation type="submission" date="2016-02" db="EMBL/GenBank/DDBJ databases">
        <title>Genome sequence of Bacillus trypoxylicola KCTC 13244(T).</title>
        <authorList>
            <person name="Jeong H."/>
            <person name="Park S.-H."/>
            <person name="Choi S.-K."/>
        </authorList>
    </citation>
    <scope>NUCLEOTIDE SEQUENCE [LARGE SCALE GENOMIC DNA]</scope>
    <source>
        <strain evidence="1">KCTC 13244</strain>
    </source>
</reference>
<accession>A0A162CLZ9</accession>
<dbReference type="Proteomes" id="UP000075806">
    <property type="component" value="Unassembled WGS sequence"/>
</dbReference>
<dbReference type="STRING" id="519424.AZF04_13615"/>